<evidence type="ECO:0000256" key="4">
    <source>
        <dbReference type="ARBA" id="ARBA00022989"/>
    </source>
</evidence>
<evidence type="ECO:0000313" key="8">
    <source>
        <dbReference type="Proteomes" id="UP000031532"/>
    </source>
</evidence>
<evidence type="ECO:0000256" key="3">
    <source>
        <dbReference type="ARBA" id="ARBA00022692"/>
    </source>
</evidence>
<name>A0A9X5E4C2_9CYAN</name>
<evidence type="ECO:0000256" key="6">
    <source>
        <dbReference type="SAM" id="Phobius"/>
    </source>
</evidence>
<reference evidence="7 8" key="1">
    <citation type="journal article" date="2015" name="Genome Announc.">
        <title>Draft Genome Sequence of the Terrestrial Cyanobacterium Scytonema millei VB511283, Isolated from Eastern India.</title>
        <authorList>
            <person name="Sen D."/>
            <person name="Chandrababunaidu M.M."/>
            <person name="Singh D."/>
            <person name="Sanghi N."/>
            <person name="Ghorai A."/>
            <person name="Mishra G.P."/>
            <person name="Madduluri M."/>
            <person name="Adhikary S.P."/>
            <person name="Tripathy S."/>
        </authorList>
    </citation>
    <scope>NUCLEOTIDE SEQUENCE [LARGE SCALE GENOMIC DNA]</scope>
    <source>
        <strain evidence="7 8">VB511283</strain>
    </source>
</reference>
<dbReference type="EMBL" id="JTJC03000002">
    <property type="protein sequence ID" value="NHC34914.1"/>
    <property type="molecule type" value="Genomic_DNA"/>
</dbReference>
<dbReference type="GO" id="GO:0005886">
    <property type="term" value="C:plasma membrane"/>
    <property type="evidence" value="ECO:0007669"/>
    <property type="project" value="UniProtKB-SubCell"/>
</dbReference>
<feature type="transmembrane region" description="Helical" evidence="6">
    <location>
        <begin position="180"/>
        <end position="199"/>
    </location>
</feature>
<dbReference type="Proteomes" id="UP000031532">
    <property type="component" value="Unassembled WGS sequence"/>
</dbReference>
<evidence type="ECO:0000313" key="7">
    <source>
        <dbReference type="EMBL" id="NHC34914.1"/>
    </source>
</evidence>
<organism evidence="7 8">
    <name type="scientific">Scytonema millei VB511283</name>
    <dbReference type="NCBI Taxonomy" id="1245923"/>
    <lineage>
        <taxon>Bacteria</taxon>
        <taxon>Bacillati</taxon>
        <taxon>Cyanobacteriota</taxon>
        <taxon>Cyanophyceae</taxon>
        <taxon>Nostocales</taxon>
        <taxon>Scytonemataceae</taxon>
        <taxon>Scytonema</taxon>
    </lineage>
</organism>
<sequence>MEISLLLRGLAIGLAIAAPVGPIGILCIRQSLAFGWVHGFVAGLGAATADAMYGCVAAFGLTFVTNFLIEQQFWLRLVGGAFLCYLGVKTFISIPSETAVSTRGNTLTGVYTSTWMLTLTNPATILAFAAIFSGLGLASIEQNYLSAILLVVGVFCGSALWWLLLSTTVTLIKTKLNLKWVNRLSGSVITAFGIVALLTL</sequence>
<dbReference type="Pfam" id="PF01810">
    <property type="entry name" value="LysE"/>
    <property type="match status" value="1"/>
</dbReference>
<keyword evidence="8" id="KW-1185">Reference proteome</keyword>
<protein>
    <submittedName>
        <fullName evidence="7">LysE family transporter</fullName>
    </submittedName>
</protein>
<proteinExistence type="predicted"/>
<keyword evidence="2" id="KW-1003">Cell membrane</keyword>
<dbReference type="InterPro" id="IPR001123">
    <property type="entry name" value="LeuE-type"/>
</dbReference>
<comment type="subcellular location">
    <subcellularLocation>
        <location evidence="1">Cell membrane</location>
        <topology evidence="1">Multi-pass membrane protein</topology>
    </subcellularLocation>
</comment>
<accession>A0A9X5E4C2</accession>
<evidence type="ECO:0000256" key="1">
    <source>
        <dbReference type="ARBA" id="ARBA00004651"/>
    </source>
</evidence>
<dbReference type="GO" id="GO:0015171">
    <property type="term" value="F:amino acid transmembrane transporter activity"/>
    <property type="evidence" value="ECO:0007669"/>
    <property type="project" value="TreeGrafter"/>
</dbReference>
<feature type="transmembrane region" description="Helical" evidence="6">
    <location>
        <begin position="114"/>
        <end position="137"/>
    </location>
</feature>
<dbReference type="PANTHER" id="PTHR30086:SF20">
    <property type="entry name" value="ARGININE EXPORTER PROTEIN ARGO-RELATED"/>
    <property type="match status" value="1"/>
</dbReference>
<dbReference type="RefSeq" id="WP_039716605.1">
    <property type="nucleotide sequence ID" value="NZ_JTJC03000002.1"/>
</dbReference>
<evidence type="ECO:0000256" key="5">
    <source>
        <dbReference type="ARBA" id="ARBA00023136"/>
    </source>
</evidence>
<dbReference type="OrthoDB" id="5638726at2"/>
<dbReference type="AlphaFoldDB" id="A0A9X5E4C2"/>
<comment type="caution">
    <text evidence="7">The sequence shown here is derived from an EMBL/GenBank/DDBJ whole genome shotgun (WGS) entry which is preliminary data.</text>
</comment>
<feature type="transmembrane region" description="Helical" evidence="6">
    <location>
        <begin position="144"/>
        <end position="165"/>
    </location>
</feature>
<feature type="transmembrane region" description="Helical" evidence="6">
    <location>
        <begin position="73"/>
        <end position="94"/>
    </location>
</feature>
<dbReference type="PANTHER" id="PTHR30086">
    <property type="entry name" value="ARGININE EXPORTER PROTEIN ARGO"/>
    <property type="match status" value="1"/>
</dbReference>
<keyword evidence="4 6" id="KW-1133">Transmembrane helix</keyword>
<feature type="transmembrane region" description="Helical" evidence="6">
    <location>
        <begin position="33"/>
        <end position="61"/>
    </location>
</feature>
<gene>
    <name evidence="7" type="ORF">QH73_0009610</name>
</gene>
<keyword evidence="5 6" id="KW-0472">Membrane</keyword>
<keyword evidence="3 6" id="KW-0812">Transmembrane</keyword>
<evidence type="ECO:0000256" key="2">
    <source>
        <dbReference type="ARBA" id="ARBA00022475"/>
    </source>
</evidence>